<feature type="compositionally biased region" description="Basic and acidic residues" evidence="1">
    <location>
        <begin position="40"/>
        <end position="52"/>
    </location>
</feature>
<evidence type="ECO:0000313" key="4">
    <source>
        <dbReference type="Proteomes" id="UP001431783"/>
    </source>
</evidence>
<organism evidence="3 4">
    <name type="scientific">Henosepilachna vigintioctopunctata</name>
    <dbReference type="NCBI Taxonomy" id="420089"/>
    <lineage>
        <taxon>Eukaryota</taxon>
        <taxon>Metazoa</taxon>
        <taxon>Ecdysozoa</taxon>
        <taxon>Arthropoda</taxon>
        <taxon>Hexapoda</taxon>
        <taxon>Insecta</taxon>
        <taxon>Pterygota</taxon>
        <taxon>Neoptera</taxon>
        <taxon>Endopterygota</taxon>
        <taxon>Coleoptera</taxon>
        <taxon>Polyphaga</taxon>
        <taxon>Cucujiformia</taxon>
        <taxon>Coccinelloidea</taxon>
        <taxon>Coccinellidae</taxon>
        <taxon>Epilachninae</taxon>
        <taxon>Epilachnini</taxon>
        <taxon>Henosepilachna</taxon>
    </lineage>
</organism>
<evidence type="ECO:0000313" key="3">
    <source>
        <dbReference type="EMBL" id="KAK9881715.1"/>
    </source>
</evidence>
<dbReference type="PROSITE" id="PS50092">
    <property type="entry name" value="TSP1"/>
    <property type="match status" value="1"/>
</dbReference>
<keyword evidence="4" id="KW-1185">Reference proteome</keyword>
<name>A0AAW1UKV1_9CUCU</name>
<dbReference type="SUPFAM" id="SSF82895">
    <property type="entry name" value="TSP-1 type 1 repeat"/>
    <property type="match status" value="1"/>
</dbReference>
<feature type="compositionally biased region" description="Polar residues" evidence="1">
    <location>
        <begin position="24"/>
        <end position="37"/>
    </location>
</feature>
<feature type="signal peptide" evidence="2">
    <location>
        <begin position="1"/>
        <end position="18"/>
    </location>
</feature>
<dbReference type="Proteomes" id="UP001431783">
    <property type="component" value="Unassembled WGS sequence"/>
</dbReference>
<feature type="chain" id="PRO_5043598317" evidence="2">
    <location>
        <begin position="19"/>
        <end position="129"/>
    </location>
</feature>
<dbReference type="Pfam" id="PF00090">
    <property type="entry name" value="TSP_1"/>
    <property type="match status" value="1"/>
</dbReference>
<dbReference type="AlphaFoldDB" id="A0AAW1UKV1"/>
<dbReference type="Gene3D" id="2.20.100.10">
    <property type="entry name" value="Thrombospondin type-1 (TSP1) repeat"/>
    <property type="match status" value="1"/>
</dbReference>
<dbReference type="InterPro" id="IPR036383">
    <property type="entry name" value="TSP1_rpt_sf"/>
</dbReference>
<feature type="compositionally biased region" description="Acidic residues" evidence="1">
    <location>
        <begin position="53"/>
        <end position="66"/>
    </location>
</feature>
<sequence length="129" mass="14765">MRLYYTLFLSIIFSYVLCENIPSTTADSLSTPNTESQPGLEKRKTHDAKAEIDSEDEEDENNEETDANSSREKREQKRGPKVWDRWSKWSKCSVTCGTGKQTRWRHCVSGGCMPGEKEAQIKTCIMHPC</sequence>
<dbReference type="InterPro" id="IPR000884">
    <property type="entry name" value="TSP1_rpt"/>
</dbReference>
<protein>
    <submittedName>
        <fullName evidence="3">Uncharacterized protein</fullName>
    </submittedName>
</protein>
<gene>
    <name evidence="3" type="ORF">WA026_017233</name>
</gene>
<dbReference type="SMART" id="SM00209">
    <property type="entry name" value="TSP1"/>
    <property type="match status" value="1"/>
</dbReference>
<reference evidence="3 4" key="1">
    <citation type="submission" date="2023-03" db="EMBL/GenBank/DDBJ databases">
        <title>Genome insight into feeding habits of ladybird beetles.</title>
        <authorList>
            <person name="Li H.-S."/>
            <person name="Huang Y.-H."/>
            <person name="Pang H."/>
        </authorList>
    </citation>
    <scope>NUCLEOTIDE SEQUENCE [LARGE SCALE GENOMIC DNA]</scope>
    <source>
        <strain evidence="3">SYSU_2023b</strain>
        <tissue evidence="3">Whole body</tissue>
    </source>
</reference>
<feature type="compositionally biased region" description="Basic and acidic residues" evidence="1">
    <location>
        <begin position="69"/>
        <end position="84"/>
    </location>
</feature>
<evidence type="ECO:0000256" key="1">
    <source>
        <dbReference type="SAM" id="MobiDB-lite"/>
    </source>
</evidence>
<proteinExistence type="predicted"/>
<keyword evidence="2" id="KW-0732">Signal</keyword>
<comment type="caution">
    <text evidence="3">The sequence shown here is derived from an EMBL/GenBank/DDBJ whole genome shotgun (WGS) entry which is preliminary data.</text>
</comment>
<evidence type="ECO:0000256" key="2">
    <source>
        <dbReference type="SAM" id="SignalP"/>
    </source>
</evidence>
<feature type="region of interest" description="Disordered" evidence="1">
    <location>
        <begin position="24"/>
        <end position="84"/>
    </location>
</feature>
<accession>A0AAW1UKV1</accession>
<dbReference type="EMBL" id="JARQZJ010000070">
    <property type="protein sequence ID" value="KAK9881715.1"/>
    <property type="molecule type" value="Genomic_DNA"/>
</dbReference>